<reference evidence="2 3" key="1">
    <citation type="submission" date="2015-12" db="EMBL/GenBank/DDBJ databases">
        <title>Complete genome sequence of Pseudoalteromonas rubra SCSIO 6842, harboring a conjugative plasmid.</title>
        <authorList>
            <person name="Li B."/>
            <person name="Wang X."/>
        </authorList>
    </citation>
    <scope>NUCLEOTIDE SEQUENCE [LARGE SCALE GENOMIC DNA]</scope>
    <source>
        <strain evidence="2 3">SCSIO 6842</strain>
    </source>
</reference>
<organism evidence="2 3">
    <name type="scientific">Pseudoalteromonas rubra</name>
    <dbReference type="NCBI Taxonomy" id="43658"/>
    <lineage>
        <taxon>Bacteria</taxon>
        <taxon>Pseudomonadati</taxon>
        <taxon>Pseudomonadota</taxon>
        <taxon>Gammaproteobacteria</taxon>
        <taxon>Alteromonadales</taxon>
        <taxon>Pseudoalteromonadaceae</taxon>
        <taxon>Pseudoalteromonas</taxon>
    </lineage>
</organism>
<protein>
    <submittedName>
        <fullName evidence="2">Uncharacterized protein</fullName>
    </submittedName>
</protein>
<evidence type="ECO:0000256" key="1">
    <source>
        <dbReference type="SAM" id="SignalP"/>
    </source>
</evidence>
<dbReference type="KEGG" id="prr:AT705_16165"/>
<dbReference type="RefSeq" id="WP_058797365.1">
    <property type="nucleotide sequence ID" value="NZ_CP013611.1"/>
</dbReference>
<proteinExistence type="predicted"/>
<feature type="signal peptide" evidence="1">
    <location>
        <begin position="1"/>
        <end position="22"/>
    </location>
</feature>
<dbReference type="Proteomes" id="UP000069015">
    <property type="component" value="Chromosome 1"/>
</dbReference>
<feature type="chain" id="PRO_5006834174" evidence="1">
    <location>
        <begin position="23"/>
        <end position="157"/>
    </location>
</feature>
<name>A0A0U2X8Y7_9GAMM</name>
<evidence type="ECO:0000313" key="2">
    <source>
        <dbReference type="EMBL" id="ALU44356.1"/>
    </source>
</evidence>
<keyword evidence="1" id="KW-0732">Signal</keyword>
<accession>A0A0U2X8Y7</accession>
<sequence>MSLLVKLTFCIACFVASFSALSESSRVSLLKVIVDPERYDGKTIKVKGLLLRSQRRNPVFMFYGEDAARSGRQLEAILLYNLTDKDNAKLEDGRHYEVEGKFDAGCRSRLEPGAKFIVEYLGCIDPVLSIINSTNGAYRYKREVSLFPPPPPPLKKD</sequence>
<evidence type="ECO:0000313" key="3">
    <source>
        <dbReference type="Proteomes" id="UP000069015"/>
    </source>
</evidence>
<dbReference type="EMBL" id="CP013611">
    <property type="protein sequence ID" value="ALU44356.1"/>
    <property type="molecule type" value="Genomic_DNA"/>
</dbReference>
<dbReference type="AlphaFoldDB" id="A0A0U2X8Y7"/>
<gene>
    <name evidence="2" type="ORF">AT705_16165</name>
</gene>